<dbReference type="Proteomes" id="UP001432062">
    <property type="component" value="Chromosome"/>
</dbReference>
<dbReference type="PANTHER" id="PTHR43802">
    <property type="entry name" value="ENOYL-COA HYDRATASE"/>
    <property type="match status" value="1"/>
</dbReference>
<proteinExistence type="inferred from homology"/>
<evidence type="ECO:0000256" key="1">
    <source>
        <dbReference type="ARBA" id="ARBA00005254"/>
    </source>
</evidence>
<dbReference type="EMBL" id="CP109441">
    <property type="protein sequence ID" value="WUV44177.1"/>
    <property type="molecule type" value="Genomic_DNA"/>
</dbReference>
<gene>
    <name evidence="3" type="ORF">OG563_34110</name>
</gene>
<accession>A0ABZ1YLR8</accession>
<name>A0ABZ1YLR8_9NOCA</name>
<comment type="catalytic activity">
    <reaction evidence="2">
        <text>a (3S)-3-hydroxyacyl-CoA + NAD(+) = a 3-oxoacyl-CoA + NADH + H(+)</text>
        <dbReference type="Rhea" id="RHEA:22432"/>
        <dbReference type="ChEBI" id="CHEBI:15378"/>
        <dbReference type="ChEBI" id="CHEBI:57318"/>
        <dbReference type="ChEBI" id="CHEBI:57540"/>
        <dbReference type="ChEBI" id="CHEBI:57945"/>
        <dbReference type="ChEBI" id="CHEBI:90726"/>
        <dbReference type="EC" id="1.1.1.35"/>
    </reaction>
</comment>
<dbReference type="NCBIfam" id="NF005126">
    <property type="entry name" value="PRK06563.1"/>
    <property type="match status" value="1"/>
</dbReference>
<evidence type="ECO:0000313" key="3">
    <source>
        <dbReference type="EMBL" id="WUV44177.1"/>
    </source>
</evidence>
<dbReference type="Pfam" id="PF00378">
    <property type="entry name" value="ECH_1"/>
    <property type="match status" value="1"/>
</dbReference>
<dbReference type="InterPro" id="IPR036291">
    <property type="entry name" value="NAD(P)-bd_dom_sf"/>
</dbReference>
<dbReference type="RefSeq" id="WP_329407004.1">
    <property type="nucleotide sequence ID" value="NZ_CP109441.1"/>
</dbReference>
<dbReference type="InterPro" id="IPR029045">
    <property type="entry name" value="ClpP/crotonase-like_dom_sf"/>
</dbReference>
<reference evidence="3" key="1">
    <citation type="submission" date="2022-10" db="EMBL/GenBank/DDBJ databases">
        <title>The complete genomes of actinobacterial strains from the NBC collection.</title>
        <authorList>
            <person name="Joergensen T.S."/>
            <person name="Alvarez Arevalo M."/>
            <person name="Sterndorff E.B."/>
            <person name="Faurdal D."/>
            <person name="Vuksanovic O."/>
            <person name="Mourched A.-S."/>
            <person name="Charusanti P."/>
            <person name="Shaw S."/>
            <person name="Blin K."/>
            <person name="Weber T."/>
        </authorList>
    </citation>
    <scope>NUCLEOTIDE SEQUENCE</scope>
    <source>
        <strain evidence="3">NBC_01482</strain>
    </source>
</reference>
<comment type="similarity">
    <text evidence="1">Belongs to the enoyl-CoA hydratase/isomerase family.</text>
</comment>
<protein>
    <submittedName>
        <fullName evidence="3">Crotonase/enoyl-CoA hydratase family protein</fullName>
    </submittedName>
</protein>
<dbReference type="Gene3D" id="1.10.12.10">
    <property type="entry name" value="Lyase 2-enoyl-coa Hydratase, Chain A, domain 2"/>
    <property type="match status" value="1"/>
</dbReference>
<dbReference type="PANTHER" id="PTHR43802:SF1">
    <property type="entry name" value="IP11341P-RELATED"/>
    <property type="match status" value="1"/>
</dbReference>
<evidence type="ECO:0000256" key="2">
    <source>
        <dbReference type="ARBA" id="ARBA00049556"/>
    </source>
</evidence>
<dbReference type="CDD" id="cd06558">
    <property type="entry name" value="crotonase-like"/>
    <property type="match status" value="1"/>
</dbReference>
<organism evidence="3 4">
    <name type="scientific">Nocardia vinacea</name>
    <dbReference type="NCBI Taxonomy" id="96468"/>
    <lineage>
        <taxon>Bacteria</taxon>
        <taxon>Bacillati</taxon>
        <taxon>Actinomycetota</taxon>
        <taxon>Actinomycetes</taxon>
        <taxon>Mycobacteriales</taxon>
        <taxon>Nocardiaceae</taxon>
        <taxon>Nocardia</taxon>
    </lineage>
</organism>
<dbReference type="SUPFAM" id="SSF51735">
    <property type="entry name" value="NAD(P)-binding Rossmann-fold domains"/>
    <property type="match status" value="1"/>
</dbReference>
<dbReference type="InterPro" id="IPR014748">
    <property type="entry name" value="Enoyl-CoA_hydra_C"/>
</dbReference>
<sequence>MAAVDPGAAWFASYEWGLNVFDINVFGVIRMTNAALPHMRAQGIGRISPTVRGRARLLTTTTRRFSLVARPARTHHGQGAFMSHDREPGEVTLETDGNIAIITVENESKMNSYTPAMMRQLAQHLTTFDEDDSLWVAVFRSAGKHTTAGLDMPKFFGPGADADIDPALVDPFALGRRATKPIVAVVQGITFTVGIEMMLAADIVVAADTAQFQQLEVARGLAPLGGAHFRYLTRTGWGNAMYHLLRADKFDAQRALDLGFVQEVVPFGQHIERGIELAREICANAPLGVRATKASALKYLEQGEPAAVAAIDDVKGAVFDSHDFQEGIQSFIERRQANFQGK</sequence>
<dbReference type="InterPro" id="IPR001753">
    <property type="entry name" value="Enoyl-CoA_hydra/iso"/>
</dbReference>
<dbReference type="Gene3D" id="3.40.50.720">
    <property type="entry name" value="NAD(P)-binding Rossmann-like Domain"/>
    <property type="match status" value="1"/>
</dbReference>
<dbReference type="SUPFAM" id="SSF52096">
    <property type="entry name" value="ClpP/crotonase"/>
    <property type="match status" value="1"/>
</dbReference>
<keyword evidence="4" id="KW-1185">Reference proteome</keyword>
<evidence type="ECO:0000313" key="4">
    <source>
        <dbReference type="Proteomes" id="UP001432062"/>
    </source>
</evidence>
<dbReference type="Gene3D" id="3.90.226.10">
    <property type="entry name" value="2-enoyl-CoA Hydratase, Chain A, domain 1"/>
    <property type="match status" value="1"/>
</dbReference>